<dbReference type="EMBL" id="SNRY01002342">
    <property type="protein sequence ID" value="KAA6325539.1"/>
    <property type="molecule type" value="Genomic_DNA"/>
</dbReference>
<name>A0A5J4QW94_9ZZZZ</name>
<gene>
    <name evidence="1" type="ORF">EZS27_025266</name>
</gene>
<reference evidence="1" key="1">
    <citation type="submission" date="2019-03" db="EMBL/GenBank/DDBJ databases">
        <title>Single cell metagenomics reveals metabolic interactions within the superorganism composed of flagellate Streblomastix strix and complex community of Bacteroidetes bacteria on its surface.</title>
        <authorList>
            <person name="Treitli S.C."/>
            <person name="Kolisko M."/>
            <person name="Husnik F."/>
            <person name="Keeling P."/>
            <person name="Hampl V."/>
        </authorList>
    </citation>
    <scope>NUCLEOTIDE SEQUENCE</scope>
    <source>
        <strain evidence="1">STM</strain>
    </source>
</reference>
<dbReference type="AlphaFoldDB" id="A0A5J4QW94"/>
<protein>
    <submittedName>
        <fullName evidence="1">Uncharacterized protein</fullName>
    </submittedName>
</protein>
<accession>A0A5J4QW94</accession>
<organism evidence="1">
    <name type="scientific">termite gut metagenome</name>
    <dbReference type="NCBI Taxonomy" id="433724"/>
    <lineage>
        <taxon>unclassified sequences</taxon>
        <taxon>metagenomes</taxon>
        <taxon>organismal metagenomes</taxon>
    </lineage>
</organism>
<proteinExistence type="predicted"/>
<evidence type="ECO:0000313" key="1">
    <source>
        <dbReference type="EMBL" id="KAA6325539.1"/>
    </source>
</evidence>
<sequence length="64" mass="7640">MLTLGKIIEIFCNADNFCKEFDLETQKHQLATLDKKKILSLSIREAKYLYTGYYYFTYTELMLN</sequence>
<comment type="caution">
    <text evidence="1">The sequence shown here is derived from an EMBL/GenBank/DDBJ whole genome shotgun (WGS) entry which is preliminary data.</text>
</comment>